<keyword evidence="3" id="KW-1185">Reference proteome</keyword>
<keyword evidence="1" id="KW-1015">Disulfide bond</keyword>
<dbReference type="CDD" id="cd00033">
    <property type="entry name" value="CCP"/>
    <property type="match status" value="1"/>
</dbReference>
<accession>A0A2G8K7P3</accession>
<dbReference type="EMBL" id="MRZV01000806">
    <property type="protein sequence ID" value="PIK44028.1"/>
    <property type="molecule type" value="Genomic_DNA"/>
</dbReference>
<comment type="caution">
    <text evidence="2">The sequence shown here is derived from an EMBL/GenBank/DDBJ whole genome shotgun (WGS) entry which is preliminary data.</text>
</comment>
<name>A0A2G8K7P3_STIJA</name>
<sequence>MTVLSDLTYHKLAYASLTVACPEEELQHGRVDYRPSRLEHGSERIFTCEEGYHQRQPELNQYVMLVFGRQTFLFVLKIPVVRMKLVLANGELNITESQWSEEPDHTVPLLPLYVLSVDIEQVTRSNVLLDNGEEMHQLVLKYHVSTKTYGMDVFFIPRITQSKEQQETYLVMWVTKPQKLKILYVIWEAGQLL</sequence>
<dbReference type="AlphaFoldDB" id="A0A2G8K7P3"/>
<evidence type="ECO:0000256" key="1">
    <source>
        <dbReference type="ARBA" id="ARBA00023157"/>
    </source>
</evidence>
<reference evidence="2 3" key="1">
    <citation type="journal article" date="2017" name="PLoS Biol.">
        <title>The sea cucumber genome provides insights into morphological evolution and visceral regeneration.</title>
        <authorList>
            <person name="Zhang X."/>
            <person name="Sun L."/>
            <person name="Yuan J."/>
            <person name="Sun Y."/>
            <person name="Gao Y."/>
            <person name="Zhang L."/>
            <person name="Li S."/>
            <person name="Dai H."/>
            <person name="Hamel J.F."/>
            <person name="Liu C."/>
            <person name="Yu Y."/>
            <person name="Liu S."/>
            <person name="Lin W."/>
            <person name="Guo K."/>
            <person name="Jin S."/>
            <person name="Xu P."/>
            <person name="Storey K.B."/>
            <person name="Huan P."/>
            <person name="Zhang T."/>
            <person name="Zhou Y."/>
            <person name="Zhang J."/>
            <person name="Lin C."/>
            <person name="Li X."/>
            <person name="Xing L."/>
            <person name="Huo D."/>
            <person name="Sun M."/>
            <person name="Wang L."/>
            <person name="Mercier A."/>
            <person name="Li F."/>
            <person name="Yang H."/>
            <person name="Xiang J."/>
        </authorList>
    </citation>
    <scope>NUCLEOTIDE SEQUENCE [LARGE SCALE GENOMIC DNA]</scope>
    <source>
        <strain evidence="2">Shaxun</strain>
        <tissue evidence="2">Muscle</tissue>
    </source>
</reference>
<organism evidence="2 3">
    <name type="scientific">Stichopus japonicus</name>
    <name type="common">Sea cucumber</name>
    <dbReference type="NCBI Taxonomy" id="307972"/>
    <lineage>
        <taxon>Eukaryota</taxon>
        <taxon>Metazoa</taxon>
        <taxon>Echinodermata</taxon>
        <taxon>Eleutherozoa</taxon>
        <taxon>Echinozoa</taxon>
        <taxon>Holothuroidea</taxon>
        <taxon>Aspidochirotacea</taxon>
        <taxon>Aspidochirotida</taxon>
        <taxon>Stichopodidae</taxon>
        <taxon>Apostichopus</taxon>
    </lineage>
</organism>
<evidence type="ECO:0000313" key="3">
    <source>
        <dbReference type="Proteomes" id="UP000230750"/>
    </source>
</evidence>
<dbReference type="InterPro" id="IPR000436">
    <property type="entry name" value="Sushi_SCR_CCP_dom"/>
</dbReference>
<proteinExistence type="predicted"/>
<protein>
    <submittedName>
        <fullName evidence="2">Uncharacterized protein</fullName>
    </submittedName>
</protein>
<gene>
    <name evidence="2" type="ORF">BSL78_19114</name>
</gene>
<dbReference type="Proteomes" id="UP000230750">
    <property type="component" value="Unassembled WGS sequence"/>
</dbReference>
<evidence type="ECO:0000313" key="2">
    <source>
        <dbReference type="EMBL" id="PIK44028.1"/>
    </source>
</evidence>